<dbReference type="Proteomes" id="UP001164539">
    <property type="component" value="Chromosome 5"/>
</dbReference>
<proteinExistence type="predicted"/>
<evidence type="ECO:0000313" key="1">
    <source>
        <dbReference type="EMBL" id="KAJ4718837.1"/>
    </source>
</evidence>
<dbReference type="EMBL" id="CM051398">
    <property type="protein sequence ID" value="KAJ4718837.1"/>
    <property type="molecule type" value="Genomic_DNA"/>
</dbReference>
<comment type="caution">
    <text evidence="1">The sequence shown here is derived from an EMBL/GenBank/DDBJ whole genome shotgun (WGS) entry which is preliminary data.</text>
</comment>
<evidence type="ECO:0000313" key="2">
    <source>
        <dbReference type="Proteomes" id="UP001164539"/>
    </source>
</evidence>
<sequence>MWSGSHRNEASRTLTLKINSSSYLGYKPIKILLKRTEDLFLDVLNGVQNVLHELDEEGFPNLKHLHVRNGVELLYIVNSEGRIHYNAFQMLKVLRLNNLINLENICYGPLKETSFNKLRTVKVNKCDRLKHLFSISMAKSLSKLQEIEVCWLNFQQMSPSLA</sequence>
<organism evidence="1 2">
    <name type="scientific">Melia azedarach</name>
    <name type="common">Chinaberry tree</name>
    <dbReference type="NCBI Taxonomy" id="155640"/>
    <lineage>
        <taxon>Eukaryota</taxon>
        <taxon>Viridiplantae</taxon>
        <taxon>Streptophyta</taxon>
        <taxon>Embryophyta</taxon>
        <taxon>Tracheophyta</taxon>
        <taxon>Spermatophyta</taxon>
        <taxon>Magnoliopsida</taxon>
        <taxon>eudicotyledons</taxon>
        <taxon>Gunneridae</taxon>
        <taxon>Pentapetalae</taxon>
        <taxon>rosids</taxon>
        <taxon>malvids</taxon>
        <taxon>Sapindales</taxon>
        <taxon>Meliaceae</taxon>
        <taxon>Melia</taxon>
    </lineage>
</organism>
<name>A0ACC1Y567_MELAZ</name>
<accession>A0ACC1Y567</accession>
<keyword evidence="2" id="KW-1185">Reference proteome</keyword>
<protein>
    <submittedName>
        <fullName evidence="1">Disease resistance protein</fullName>
    </submittedName>
</protein>
<reference evidence="1 2" key="1">
    <citation type="journal article" date="2023" name="Science">
        <title>Complex scaffold remodeling in plant triterpene biosynthesis.</title>
        <authorList>
            <person name="De La Pena R."/>
            <person name="Hodgson H."/>
            <person name="Liu J.C."/>
            <person name="Stephenson M.J."/>
            <person name="Martin A.C."/>
            <person name="Owen C."/>
            <person name="Harkess A."/>
            <person name="Leebens-Mack J."/>
            <person name="Jimenez L.E."/>
            <person name="Osbourn A."/>
            <person name="Sattely E.S."/>
        </authorList>
    </citation>
    <scope>NUCLEOTIDE SEQUENCE [LARGE SCALE GENOMIC DNA]</scope>
    <source>
        <strain evidence="2">cv. JPN11</strain>
        <tissue evidence="1">Leaf</tissue>
    </source>
</reference>
<gene>
    <name evidence="1" type="ORF">OWV82_010470</name>
</gene>